<protein>
    <submittedName>
        <fullName evidence="1">SfiI-subtelomeric related protein family member, putative</fullName>
    </submittedName>
</protein>
<keyword evidence="2" id="KW-1185">Reference proteome</keyword>
<sequence>MKYIITTKSGYVFSKVQYDGKEVWKKNTTIRPTRIFIKLNESYLIISTSDGDTLYYQYANKKWTLRTDKNTDAVETETDQLIKKLRENGDTEIADLVEKLKKIKTQCHL</sequence>
<dbReference type="Proteomes" id="UP000001950">
    <property type="component" value="Chromosome 3"/>
</dbReference>
<evidence type="ECO:0000313" key="1">
    <source>
        <dbReference type="EMBL" id="CAI75787.1"/>
    </source>
</evidence>
<organism evidence="1 2">
    <name type="scientific">Theileria annulata</name>
    <dbReference type="NCBI Taxonomy" id="5874"/>
    <lineage>
        <taxon>Eukaryota</taxon>
        <taxon>Sar</taxon>
        <taxon>Alveolata</taxon>
        <taxon>Apicomplexa</taxon>
        <taxon>Aconoidasida</taxon>
        <taxon>Piroplasmida</taxon>
        <taxon>Theileriidae</taxon>
        <taxon>Theileria</taxon>
    </lineage>
</organism>
<dbReference type="InterPro" id="IPR007480">
    <property type="entry name" value="DUF529"/>
</dbReference>
<name>Q4UBL4_THEAN</name>
<dbReference type="Pfam" id="PF04385">
    <property type="entry name" value="FAINT"/>
    <property type="match status" value="1"/>
</dbReference>
<reference evidence="1 2" key="1">
    <citation type="journal article" date="2005" name="Science">
        <title>Genome of the host-cell transforming parasite Theileria annulata compared with T. parva.</title>
        <authorList>
            <person name="Pain A."/>
            <person name="Renauld H."/>
            <person name="Berriman M."/>
            <person name="Murphy L."/>
            <person name="Yeats C.A."/>
            <person name="Weir W."/>
            <person name="Kerhornou A."/>
            <person name="Aslett M."/>
            <person name="Bishop R."/>
            <person name="Bouchier C."/>
            <person name="Cochet M."/>
            <person name="Coulson R.M.R."/>
            <person name="Cronin A."/>
            <person name="de Villiers E.P."/>
            <person name="Fraser A."/>
            <person name="Fosker N."/>
            <person name="Gardner M."/>
            <person name="Goble A."/>
            <person name="Griffiths-Jones S."/>
            <person name="Harris D.E."/>
            <person name="Katzer F."/>
            <person name="Larke N."/>
            <person name="Lord A."/>
            <person name="Maser P."/>
            <person name="McKellar S."/>
            <person name="Mooney P."/>
            <person name="Morton F."/>
            <person name="Nene V."/>
            <person name="O'Neil S."/>
            <person name="Price C."/>
            <person name="Quail M.A."/>
            <person name="Rabbinowitsch E."/>
            <person name="Rawlings N.D."/>
            <person name="Rutter S."/>
            <person name="Saunders D."/>
            <person name="Seeger K."/>
            <person name="Shah T."/>
            <person name="Squares R."/>
            <person name="Squares S."/>
            <person name="Tivey A."/>
            <person name="Walker A.R."/>
            <person name="Woodward J."/>
            <person name="Dobbelaere D.A.E."/>
            <person name="Langsley G."/>
            <person name="Rajandream M.A."/>
            <person name="McKeever D."/>
            <person name="Shiels B."/>
            <person name="Tait A."/>
            <person name="Barrell B.G."/>
            <person name="Hall N."/>
        </authorList>
    </citation>
    <scope>NUCLEOTIDE SEQUENCE [LARGE SCALE GENOMIC DNA]</scope>
    <source>
        <strain evidence="2">Ankara</strain>
    </source>
</reference>
<dbReference type="KEGG" id="tan:TA17580"/>
<gene>
    <name evidence="1" type="ORF">TA17580</name>
</gene>
<evidence type="ECO:0000313" key="2">
    <source>
        <dbReference type="Proteomes" id="UP000001950"/>
    </source>
</evidence>
<dbReference type="AlphaFoldDB" id="Q4UBL4"/>
<dbReference type="VEuPathDB" id="PiroplasmaDB:TA17580"/>
<dbReference type="EMBL" id="CR940352">
    <property type="protein sequence ID" value="CAI75787.1"/>
    <property type="molecule type" value="Genomic_DNA"/>
</dbReference>
<dbReference type="RefSeq" id="XP_955263.1">
    <property type="nucleotide sequence ID" value="XM_950170.1"/>
</dbReference>
<dbReference type="InParanoid" id="Q4UBL4"/>
<dbReference type="GeneID" id="3864588"/>
<accession>Q4UBL4</accession>
<proteinExistence type="predicted"/>